<dbReference type="EMBL" id="JAECZA010000241">
    <property type="protein sequence ID" value="MBH8576854.1"/>
    <property type="molecule type" value="Genomic_DNA"/>
</dbReference>
<evidence type="ECO:0000313" key="1">
    <source>
        <dbReference type="EMBL" id="MBH8576854.1"/>
    </source>
</evidence>
<evidence type="ECO:0000313" key="2">
    <source>
        <dbReference type="Proteomes" id="UP000662314"/>
    </source>
</evidence>
<reference evidence="1 2" key="1">
    <citation type="journal article" date="2021" name="Int. J. Syst. Evol. Microbiol.">
        <title>Amazonocrinis nigriterrae gen. nov., sp. nov., Atlanticothrix silvestris gen. nov., sp. nov. and Dendronalium phyllosphericum gen. nov., sp. nov., nostocacean cyanobacteria from Brazilian environments.</title>
        <authorList>
            <person name="Alvarenga D.O."/>
            <person name="Andreote A.P.D."/>
            <person name="Branco L.H.Z."/>
            <person name="Delbaje E."/>
            <person name="Cruz R.B."/>
            <person name="Varani A.M."/>
            <person name="Fiore M.F."/>
        </authorList>
    </citation>
    <scope>NUCLEOTIDE SEQUENCE [LARGE SCALE GENOMIC DNA]</scope>
    <source>
        <strain evidence="1 2">CENA369</strain>
    </source>
</reference>
<dbReference type="RefSeq" id="WP_214435576.1">
    <property type="nucleotide sequence ID" value="NZ_CAWPUQ010000170.1"/>
</dbReference>
<gene>
    <name evidence="1" type="ORF">I8752_28485</name>
</gene>
<name>A0A8J7I7C5_9NOST</name>
<organism evidence="1 2">
    <name type="scientific">Dendronalium phyllosphericum CENA369</name>
    <dbReference type="NCBI Taxonomy" id="1725256"/>
    <lineage>
        <taxon>Bacteria</taxon>
        <taxon>Bacillati</taxon>
        <taxon>Cyanobacteriota</taxon>
        <taxon>Cyanophyceae</taxon>
        <taxon>Nostocales</taxon>
        <taxon>Nostocaceae</taxon>
        <taxon>Dendronalium</taxon>
        <taxon>Dendronalium phyllosphericum</taxon>
    </lineage>
</organism>
<sequence length="168" mass="19267">MRSQHEPQVFSAVIKYSQMEGEFLAEMSNNYLITQTSLNDITWENLQIPETLIHGMRIRGFPRLQKQTYDNWLSLNHQPSLLTPSIANPQVTMISLEKFDKLANKSGYQWSILYTFSRPGFSEDFSQALIQITAYCPAGPPQYGSLLYLARTGGELWEVKSSYGLYNQ</sequence>
<proteinExistence type="predicted"/>
<dbReference type="AlphaFoldDB" id="A0A8J7I7C5"/>
<dbReference type="Proteomes" id="UP000662314">
    <property type="component" value="Unassembled WGS sequence"/>
</dbReference>
<protein>
    <submittedName>
        <fullName evidence="1">Uncharacterized protein</fullName>
    </submittedName>
</protein>
<accession>A0A8J7I7C5</accession>
<comment type="caution">
    <text evidence="1">The sequence shown here is derived from an EMBL/GenBank/DDBJ whole genome shotgun (WGS) entry which is preliminary data.</text>
</comment>
<keyword evidence="2" id="KW-1185">Reference proteome</keyword>